<name>A0A0W0HBR0_PSEFL</name>
<evidence type="ECO:0000313" key="2">
    <source>
        <dbReference type="Proteomes" id="UP000054197"/>
    </source>
</evidence>
<dbReference type="AlphaFoldDB" id="A0A0W0HBR0"/>
<dbReference type="SUPFAM" id="SSF53850">
    <property type="entry name" value="Periplasmic binding protein-like II"/>
    <property type="match status" value="1"/>
</dbReference>
<proteinExistence type="predicted"/>
<organism evidence="1 2">
    <name type="scientific">Pseudomonas fluorescens ICMP 11288</name>
    <dbReference type="NCBI Taxonomy" id="1198309"/>
    <lineage>
        <taxon>Bacteria</taxon>
        <taxon>Pseudomonadati</taxon>
        <taxon>Pseudomonadota</taxon>
        <taxon>Gammaproteobacteria</taxon>
        <taxon>Pseudomonadales</taxon>
        <taxon>Pseudomonadaceae</taxon>
        <taxon>Pseudomonas</taxon>
    </lineage>
</organism>
<accession>A0A0W0HBR0</accession>
<dbReference type="Proteomes" id="UP000054197">
    <property type="component" value="Unassembled WGS sequence"/>
</dbReference>
<protein>
    <submittedName>
        <fullName evidence="1">Amino acid ABC transporter substrate-binding protein</fullName>
    </submittedName>
</protein>
<dbReference type="Gene3D" id="3.40.190.10">
    <property type="entry name" value="Periplasmic binding protein-like II"/>
    <property type="match status" value="2"/>
</dbReference>
<comment type="caution">
    <text evidence="1">The sequence shown here is derived from an EMBL/GenBank/DDBJ whole genome shotgun (WGS) entry which is preliminary data.</text>
</comment>
<evidence type="ECO:0000313" key="1">
    <source>
        <dbReference type="EMBL" id="KTB58235.1"/>
    </source>
</evidence>
<sequence>MRVVLGALWMISVVSLAAPAPLRFAVSDSWAMPMAQIEGDQPTQGILYDLMLSLATQVGRPAEFHVLARARLASAMERGEVDVRCYVAQDWLGNLSGDYTWSVPLMVQRNVLASAHAPPVQVATLAPQAIGTVLNYRYAVLEPLFASGQLTRDDSRSEELVLHKLVAARFEYAVINEWTLDRFNLKVPPSLRLHNVAVIDEQNLGCIVRNDPNVPVQRILRTLLRMKMSGEIDDLIKLYTGENARALRTPYKSSPDKNTPDKN</sequence>
<gene>
    <name evidence="1" type="ORF">AO063_17515</name>
</gene>
<dbReference type="RefSeq" id="WP_058422086.1">
    <property type="nucleotide sequence ID" value="NZ_LKEF01000052.1"/>
</dbReference>
<reference evidence="1 2" key="1">
    <citation type="submission" date="2015-09" db="EMBL/GenBank/DDBJ databases">
        <title>Genome sequence of ICMP 11288.</title>
        <authorList>
            <person name="Visnovsky S."/>
            <person name="Lu A."/>
            <person name="Panda P."/>
            <person name="Pitman A."/>
        </authorList>
    </citation>
    <scope>NUCLEOTIDE SEQUENCE [LARGE SCALE GENOMIC DNA]</scope>
    <source>
        <strain evidence="1 2">ICMP 11288</strain>
    </source>
</reference>
<dbReference type="EMBL" id="LKEF01000052">
    <property type="protein sequence ID" value="KTB58235.1"/>
    <property type="molecule type" value="Genomic_DNA"/>
</dbReference>